<evidence type="ECO:0000313" key="1">
    <source>
        <dbReference type="EMBL" id="ATB36247.1"/>
    </source>
</evidence>
<dbReference type="AlphaFoldDB" id="A0A250IYF9"/>
<reference evidence="1 2" key="1">
    <citation type="submission" date="2017-06" db="EMBL/GenBank/DDBJ databases">
        <title>Sequencing and comparative analysis of myxobacterial genomes.</title>
        <authorList>
            <person name="Rupp O."/>
            <person name="Goesmann A."/>
            <person name="Sogaard-Andersen L."/>
        </authorList>
    </citation>
    <scope>NUCLEOTIDE SEQUENCE [LARGE SCALE GENOMIC DNA]</scope>
    <source>
        <strain evidence="1 2">DSM 52655</strain>
    </source>
</reference>
<organism evidence="1 2">
    <name type="scientific">Cystobacter fuscus</name>
    <dbReference type="NCBI Taxonomy" id="43"/>
    <lineage>
        <taxon>Bacteria</taxon>
        <taxon>Pseudomonadati</taxon>
        <taxon>Myxococcota</taxon>
        <taxon>Myxococcia</taxon>
        <taxon>Myxococcales</taxon>
        <taxon>Cystobacterineae</taxon>
        <taxon>Archangiaceae</taxon>
        <taxon>Cystobacter</taxon>
    </lineage>
</organism>
<gene>
    <name evidence="1" type="ORF">CYFUS_001661</name>
</gene>
<dbReference type="Proteomes" id="UP000217257">
    <property type="component" value="Chromosome"/>
</dbReference>
<evidence type="ECO:0000313" key="2">
    <source>
        <dbReference type="Proteomes" id="UP000217257"/>
    </source>
</evidence>
<dbReference type="KEGG" id="cfus:CYFUS_001661"/>
<sequence length="263" mass="28899">MPFEIRKVENCPAGLFAPTTPVPAPTDAAGNAIASWSYHHIIPKEKLKSFFDKVIANGDGATKEFKQICTFVIQKHYRYRNGDTYPSALAFQDNNAPAQAANEAGVTMAVIAVLTGMHADADTADAATTGRWGLFENFWFWWPANLHRGPGSALRLQPAGGGANWDENLDDGGARFEKSAKHVLPKKQFDALSALNAAMDVYEGKQSTGAYAVARLDALKEVLKLMRVLVPSNGTYTRPVEFDRSRWVRVMIAGANRYRVVPR</sequence>
<proteinExistence type="predicted"/>
<name>A0A250IYF9_9BACT</name>
<dbReference type="EMBL" id="CP022098">
    <property type="protein sequence ID" value="ATB36247.1"/>
    <property type="molecule type" value="Genomic_DNA"/>
</dbReference>
<protein>
    <submittedName>
        <fullName evidence="1">Uncharacterized protein</fullName>
    </submittedName>
</protein>
<accession>A0A250IYF9</accession>